<gene>
    <name evidence="15" type="primary">ppsE</name>
    <name evidence="15" type="ORF">SB6410_02731</name>
</gene>
<dbReference type="InterPro" id="IPR013217">
    <property type="entry name" value="Methyltransf_12"/>
</dbReference>
<dbReference type="Pfam" id="PF00668">
    <property type="entry name" value="Condensation"/>
    <property type="match status" value="1"/>
</dbReference>
<dbReference type="InterPro" id="IPR001227">
    <property type="entry name" value="Ac_transferase_dom_sf"/>
</dbReference>
<dbReference type="CDD" id="cd02440">
    <property type="entry name" value="AdoMet_MTases"/>
    <property type="match status" value="1"/>
</dbReference>
<dbReference type="GO" id="GO:0006633">
    <property type="term" value="P:fatty acid biosynthetic process"/>
    <property type="evidence" value="ECO:0007669"/>
    <property type="project" value="InterPro"/>
</dbReference>
<dbReference type="PANTHER" id="PTHR43775:SF37">
    <property type="entry name" value="SI:DKEY-61P9.11"/>
    <property type="match status" value="1"/>
</dbReference>
<dbReference type="Pfam" id="PF16197">
    <property type="entry name" value="KAsynt_C_assoc"/>
    <property type="match status" value="1"/>
</dbReference>
<dbReference type="InterPro" id="IPR006162">
    <property type="entry name" value="Ppantetheine_attach_site"/>
</dbReference>
<dbReference type="SUPFAM" id="SSF47336">
    <property type="entry name" value="ACP-like"/>
    <property type="match status" value="2"/>
</dbReference>
<evidence type="ECO:0000256" key="5">
    <source>
        <dbReference type="ARBA" id="ARBA00022450"/>
    </source>
</evidence>
<dbReference type="InterPro" id="IPR023213">
    <property type="entry name" value="CAT-like_dom_sf"/>
</dbReference>
<dbReference type="PANTHER" id="PTHR43775">
    <property type="entry name" value="FATTY ACID SYNTHASE"/>
    <property type="match status" value="1"/>
</dbReference>
<dbReference type="RefSeq" id="WP_142445760.1">
    <property type="nucleotide sequence ID" value="NZ_CABGGO010000025.1"/>
</dbReference>
<keyword evidence="5" id="KW-0596">Phosphopantetheine</keyword>
<dbReference type="CDD" id="cd05274">
    <property type="entry name" value="KR_FAS_SDR_x"/>
    <property type="match status" value="1"/>
</dbReference>
<dbReference type="InterPro" id="IPR016035">
    <property type="entry name" value="Acyl_Trfase/lysoPLipase"/>
</dbReference>
<dbReference type="GO" id="GO:0016874">
    <property type="term" value="F:ligase activity"/>
    <property type="evidence" value="ECO:0007669"/>
    <property type="project" value="UniProtKB-KW"/>
</dbReference>
<evidence type="ECO:0000259" key="13">
    <source>
        <dbReference type="PROSITE" id="PS50075"/>
    </source>
</evidence>
<organism evidence="15 16">
    <name type="scientific">Klebsiella pasteurii</name>
    <dbReference type="NCBI Taxonomy" id="2587529"/>
    <lineage>
        <taxon>Bacteria</taxon>
        <taxon>Pseudomonadati</taxon>
        <taxon>Pseudomonadota</taxon>
        <taxon>Gammaproteobacteria</taxon>
        <taxon>Enterobacterales</taxon>
        <taxon>Enterobacteriaceae</taxon>
        <taxon>Klebsiella/Raoultella group</taxon>
        <taxon>Klebsiella</taxon>
    </lineage>
</organism>
<dbReference type="FunFam" id="3.30.559.30:FF:000006">
    <property type="entry name" value="Yersiniabactin polyketide/non-ribosomal peptide synthetase"/>
    <property type="match status" value="1"/>
</dbReference>
<dbReference type="InterPro" id="IPR014031">
    <property type="entry name" value="Ketoacyl_synth_C"/>
</dbReference>
<sequence>MDNLRFSSAPTADSIDASIAQRYPDCEPVAVIGYACHFPEAPDGETFWRNLLEGRECSRRFTREALLAAGLDTAIIDDPCYVNIGTVLDNADCFDATLFGYSRQEAESIDPQQRLFLQAVWHALEHAGYAPGAVPHKTGVFASSRMSTYPGREALNVTEVAQVKGLQSLMGNDKDYIATRAAYKLNLHGPALSVQTACSSSLVAVHLACESLRAGESDMAVAGGVALSFPQQAGYRYQPGMIFSPDGHCRPFDASAEGTWAGNGLGCVVLRRLKDALLSGDPIIAVILSSAVNNDGNRKVGYTAPSVAGQQAVIEEALMLAAIDDRQIGYIETHGTGTPLGDAIEIEALRNVYAPRPPQQRCALGSVKSNVGHLDTAAGIAGLLKTVLAVSRGKIPPMLNFHTPNPALKLEESPFTVPVTAQEWQDEVRYAGVSSFGIGGTNCHMIVASLPDELNISYPTADDGSKSSALLLSAASDTALRQLAADYATALRENADANNLAFTALRARRLDLPFRLAAPLNHDTAAALSAWAGAKSASPVYSGHGASGKQVWLFTGQGSHWRTMGQSLYQHSTAFADTLERCFAACRDMLTPSLREAMFNPDSAQLDNMAWAQPAIVAFEIAMAAHWRAEGLQPDYAIGHSVGEFAAAVVCGHYTIEQVMPLVCRRGALMQLCASGAMVAVFAQEEALMPLARQFELDLAANNGTRHTVFSGPEARIAEFCAALSQHEIDYRRLSVTGAAHSALLEPILDRFQEACAGLLAEPGQIPLISTLTAEVIDEATLNQADYWRRHMRQPVRFIQSIQAARKLGARVFVEMGPDAQLIASGQREYRDDAYWIASARRNQEASAVLNQALLQLYAAGVTLPWADLLAGDGQRISAPCYPFAAERYWKEPATSACEPADAVFAAGLEVASSAATALELPRLEALKQCATRLHAIYVDRLVQRCTGDAIDNGVDAITIMRHGRLMPRYQQLLQRLLNNCVVDGDYRCAEGRYYRARPIEHQQREILLTKLADYCEGYQAIPDTIARAGDRLYDMMSGAEEPVAIIFPQGASDGVEVLYQEFSFGRYFNQIAAGVLRGIVQARQPHQPLRILEVGGGTGGTTAWLLPELKDVPALEYHFTDISALFTRRAQQKFADYDFVHYDELDLEQEAQSQGFAAQSFDLIVAANVIHATRHIGRTLDNLRPLLKPGGRLLMREITQPMRLFDFVFGPLVLPLQDIDAREGELFLTPHQWQQQCHRAGFSKVAWLPQDGSPTAAMSEHIILATLPGQGVSTSPDPALEQTLPDNPDYLADWSDCAGQPERFTARWQEAWRRLSARHGDDSPVKPPLVTAPQWLGEVRLSWRNAAFSRGEMRVEARHPDGKWLPLAPDAPLPAPQTHYHWRWRLLSIDSNSRRLAFRFSAGTLAHEEALAQYGILRDPQAPSVLMIADESEETLALAMQVKEALSVSPGGLIVVTRRAWRIKENEALSAAHHALWAMLRVAANEQPERLIAAIDMAENASWETLRQGLNAVSLSQRWLAARDNGFWLPSLAPNAGCAAELPAKVFAGDNRWHLVTGAFGGLGRLAVNWLREKGARRIALLAPRVDASWPGDTADVEIRVCRCDVGDAGELARVLDELATSGGIAGAIHTAGVLADGPLQELDEHQLAAVFAVKAQAASQLLQTLGNHDARYLILYSSAAAALGAPGQSAHALACGYLDGLARQFSSLATPKVLSIAWGAWGESGRAATTEMLTTLADRGMGALSDAEGRWHLEQAVMRGAAWRLAMRVFTDKMPPLQQALFNAAATEHAAIPAATPADNHAFHGSISDKAAVMTWLKNRIALQLRLNDPASLNADQDLLQLGMDSLLFLELSSDIQHDLGVRINAERAWQDLSPHGLTQLICSQAEMAPAVSPPEMLQHDAAKRYAPFPLTPIQHAYWLGRTHLIGYGGVACHVLFEWDKHHDEFDLAILEKAWNELIARHDMLRMVVDADGQQRVLATAPTYRIPRDDLRALSPQEQCQALEKRRHELSYRVLPADQWPLFELVVSEIDDCRYRLHMNLDLLQFDVQSFKVMMDDLAQVWRGETLPPLDITFRDYVMAEQARRQTTAWHDAWDYWQEKIPQLPSAPELPVVETPPETPHFTTFTSTLDKQEWQAVKQRWQQQGLTPSAALLTLFAATLERWSRTTAFTLNLTFFNRQPIHPQINQLIGDFTSVTLVDFNFSTPLTLQEQMQRTQQRLWQNMAHSEVNGVEAIRELGRQRGSQRQPLMPVVFTSMLGMTLEGMAIDRAMSHLFGEPCYVFTQTPQVWLDHQVMESDGALTFSWYCMDNVLEPGAAEAMFNDYCTILQAAITNPEGLKTIDSGIAEHIPRRRWPLNAQTDYDLRDIEQAAQEYPGIQQTRAEFSENGALTLDIVMTEDPPSSAPLYDEHDLASLALPLPEQTQLDELEATWRWLEARALQGIAATLHRHRLFTTPEVAHPFGEIVQALGAQASHRRLLRQWLQCLAEREWLVREGDSWRCRIPLSDIPEPHEACPQTHWSQALAQYLGACIARHDDLFSGQCSPLELLFNESLRVTDALYRENPASACLNRYTAQIAALCGAERILEVGAGTAATAEPVLKATQNTRLSYHFTDVSAQFLNDARTRFNDESRVSYALFDINQPLDFTAHPETGYDLIIAVNVLHDASHVVQSLRRLKRLLKAGGRLLIVEATERNSVFQLASVGFIEGLSGYRDFRRRDEKPMLTRSAWQEVLVQAGFANELAWPPQESSPLRQHLLVARSPGVNRPDTAAMSRYLQQRFGATLPALQIRQRETLFSPLSAPPDAQIAPAESTPSSGGDPALEKQVAELWQTLLSRPVARHHDFFALGGDSLMATRMVAQLNRRGIASASLQDLFTHSTLSDFCAHLQACSSGEENPVPICQGGGDETLFVFHASDGGISAWLPLASALNMPVFGLQAKSPQRFATLDRMIDEYVASIRRQQPHGPYALAGWSYGAFLAAGAAQRLDAKGEQVRLALIDPVCRQDFRCANRTALLRLLAEGDTPLALPEHFDRLTPDRQLAVFIDLARTAGIMAQNLTLQAAEAWIDNIAHLLRLLTEHTPDETVPLPCLIVHAAMRPARWTPAETEWQTWIDRADSYAIKASHWQIMLEPPHVQTCAQHIKRWFGATSTQPENTL</sequence>
<dbReference type="GO" id="GO:0004315">
    <property type="term" value="F:3-oxoacyl-[acyl-carrier-protein] synthase activity"/>
    <property type="evidence" value="ECO:0007669"/>
    <property type="project" value="InterPro"/>
</dbReference>
<dbReference type="SUPFAM" id="SSF55048">
    <property type="entry name" value="Probable ACP-binding domain of malonyl-CoA ACP transacylase"/>
    <property type="match status" value="1"/>
</dbReference>
<dbReference type="InterPro" id="IPR014043">
    <property type="entry name" value="Acyl_transferase_dom"/>
</dbReference>
<dbReference type="SUPFAM" id="SSF53474">
    <property type="entry name" value="alpha/beta-Hydrolases"/>
    <property type="match status" value="1"/>
</dbReference>
<comment type="similarity">
    <text evidence="4">Belongs to the short-chain dehydrogenases/reductases (SDR) family.</text>
</comment>
<dbReference type="Gene3D" id="3.40.50.1820">
    <property type="entry name" value="alpha/beta hydrolase"/>
    <property type="match status" value="1"/>
</dbReference>
<dbReference type="InterPro" id="IPR029063">
    <property type="entry name" value="SAM-dependent_MTases_sf"/>
</dbReference>
<dbReference type="SUPFAM" id="SSF53901">
    <property type="entry name" value="Thiolase-like"/>
    <property type="match status" value="1"/>
</dbReference>
<feature type="domain" description="Carrier" evidence="13">
    <location>
        <begin position="1813"/>
        <end position="1888"/>
    </location>
</feature>
<dbReference type="Proteomes" id="UP000318567">
    <property type="component" value="Unassembled WGS sequence"/>
</dbReference>
<dbReference type="InterPro" id="IPR032821">
    <property type="entry name" value="PKS_assoc"/>
</dbReference>
<dbReference type="Pfam" id="PF00109">
    <property type="entry name" value="ketoacyl-synt"/>
    <property type="match status" value="1"/>
</dbReference>
<dbReference type="GO" id="GO:0071770">
    <property type="term" value="P:DIM/DIP cell wall layer assembly"/>
    <property type="evidence" value="ECO:0007669"/>
    <property type="project" value="TreeGrafter"/>
</dbReference>
<dbReference type="GO" id="GO:0005886">
    <property type="term" value="C:plasma membrane"/>
    <property type="evidence" value="ECO:0007669"/>
    <property type="project" value="TreeGrafter"/>
</dbReference>
<dbReference type="InterPro" id="IPR050091">
    <property type="entry name" value="PKS_NRPS_Biosynth_Enz"/>
</dbReference>
<accession>A0A9Q9S957</accession>
<dbReference type="SUPFAM" id="SSF53335">
    <property type="entry name" value="S-adenosyl-L-methionine-dependent methyltransferases"/>
    <property type="match status" value="2"/>
</dbReference>
<dbReference type="CDD" id="cd00833">
    <property type="entry name" value="PKS"/>
    <property type="match status" value="1"/>
</dbReference>
<comment type="pathway">
    <text evidence="2">Siderophore biosynthesis.</text>
</comment>
<dbReference type="Gene3D" id="3.30.70.3290">
    <property type="match status" value="1"/>
</dbReference>
<dbReference type="InterPro" id="IPR057737">
    <property type="entry name" value="Condensation_MtbB-like"/>
</dbReference>
<dbReference type="Gene3D" id="3.40.50.720">
    <property type="entry name" value="NAD(P)-binding Rossmann-like Domain"/>
    <property type="match status" value="1"/>
</dbReference>
<evidence type="ECO:0000313" key="16">
    <source>
        <dbReference type="Proteomes" id="UP000318567"/>
    </source>
</evidence>
<dbReference type="PROSITE" id="PS52004">
    <property type="entry name" value="KS3_2"/>
    <property type="match status" value="1"/>
</dbReference>
<evidence type="ECO:0000256" key="12">
    <source>
        <dbReference type="SAM" id="MobiDB-lite"/>
    </source>
</evidence>
<dbReference type="SMART" id="SM00822">
    <property type="entry name" value="PKS_KR"/>
    <property type="match status" value="1"/>
</dbReference>
<dbReference type="InterPro" id="IPR014030">
    <property type="entry name" value="Ketoacyl_synth_N"/>
</dbReference>
<protein>
    <submittedName>
        <fullName evidence="15">Phthiocerol/phenolphthiocerol synthesis polyketide synthase type I PpsE</fullName>
    </submittedName>
</protein>
<feature type="domain" description="Ketosynthase family 3 (KS3)" evidence="14">
    <location>
        <begin position="26"/>
        <end position="449"/>
    </location>
</feature>
<dbReference type="Gene3D" id="3.30.559.30">
    <property type="entry name" value="Nonribosomal peptide synthetase, condensation domain"/>
    <property type="match status" value="1"/>
</dbReference>
<dbReference type="Pfam" id="PF00698">
    <property type="entry name" value="Acyl_transf_1"/>
    <property type="match status" value="1"/>
</dbReference>
<dbReference type="PROSITE" id="PS00012">
    <property type="entry name" value="PHOSPHOPANTETHEINE"/>
    <property type="match status" value="2"/>
</dbReference>
<keyword evidence="6" id="KW-0597">Phosphoprotein</keyword>
<dbReference type="Gene3D" id="3.40.366.10">
    <property type="entry name" value="Malonyl-Coenzyme A Acyl Carrier Protein, domain 2"/>
    <property type="match status" value="1"/>
</dbReference>
<comment type="caution">
    <text evidence="15">The sequence shown here is derived from an EMBL/GenBank/DDBJ whole genome shotgun (WGS) entry which is preliminary data.</text>
</comment>
<keyword evidence="11" id="KW-0511">Multifunctional enzyme</keyword>
<dbReference type="InterPro" id="IPR020841">
    <property type="entry name" value="PKS_Beta-ketoAc_synthase_dom"/>
</dbReference>
<keyword evidence="7" id="KW-0436">Ligase</keyword>
<dbReference type="InterPro" id="IPR029058">
    <property type="entry name" value="AB_hydrolase_fold"/>
</dbReference>
<dbReference type="EMBL" id="CABGGO010000025">
    <property type="protein sequence ID" value="VUS67227.1"/>
    <property type="molecule type" value="Genomic_DNA"/>
</dbReference>
<dbReference type="InterPro" id="IPR001242">
    <property type="entry name" value="Condensation_dom"/>
</dbReference>
<evidence type="ECO:0000256" key="3">
    <source>
        <dbReference type="ARBA" id="ARBA00005194"/>
    </source>
</evidence>
<proteinExistence type="inferred from homology"/>
<evidence type="ECO:0000256" key="10">
    <source>
        <dbReference type="ARBA" id="ARBA00023098"/>
    </source>
</evidence>
<dbReference type="FunFam" id="3.40.47.10:FF:000042">
    <property type="entry name" value="Polyketide synthase Pks13"/>
    <property type="match status" value="1"/>
</dbReference>
<dbReference type="InterPro" id="IPR013968">
    <property type="entry name" value="PKS_KR"/>
</dbReference>
<dbReference type="InterPro" id="IPR020802">
    <property type="entry name" value="TesA-like"/>
</dbReference>
<evidence type="ECO:0000256" key="8">
    <source>
        <dbReference type="ARBA" id="ARBA00022679"/>
    </source>
</evidence>
<dbReference type="Pfam" id="PF08659">
    <property type="entry name" value="KR"/>
    <property type="match status" value="1"/>
</dbReference>
<keyword evidence="8" id="KW-0808">Transferase</keyword>
<dbReference type="InterPro" id="IPR020806">
    <property type="entry name" value="PKS_PP-bd"/>
</dbReference>
<dbReference type="InterPro" id="IPR009081">
    <property type="entry name" value="PP-bd_ACP"/>
</dbReference>
<dbReference type="GO" id="GO:0009403">
    <property type="term" value="P:toxin biosynthetic process"/>
    <property type="evidence" value="ECO:0007669"/>
    <property type="project" value="UniProtKB-ARBA"/>
</dbReference>
<evidence type="ECO:0000259" key="14">
    <source>
        <dbReference type="PROSITE" id="PS52004"/>
    </source>
</evidence>
<keyword evidence="9" id="KW-0276">Fatty acid metabolism</keyword>
<evidence type="ECO:0000256" key="7">
    <source>
        <dbReference type="ARBA" id="ARBA00022598"/>
    </source>
</evidence>
<evidence type="ECO:0000256" key="11">
    <source>
        <dbReference type="ARBA" id="ARBA00023268"/>
    </source>
</evidence>
<evidence type="ECO:0000313" key="15">
    <source>
        <dbReference type="EMBL" id="VUS67227.1"/>
    </source>
</evidence>
<dbReference type="CDD" id="cd19535">
    <property type="entry name" value="Cyc_NRPS"/>
    <property type="match status" value="1"/>
</dbReference>
<keyword evidence="10" id="KW-0443">Lipid metabolism</keyword>
<dbReference type="FunFam" id="3.30.559.10:FF:000023">
    <property type="entry name" value="Non-ribosomal peptide synthetase"/>
    <property type="match status" value="1"/>
</dbReference>
<feature type="region of interest" description="Disordered" evidence="12">
    <location>
        <begin position="2802"/>
        <end position="2822"/>
    </location>
</feature>
<dbReference type="SMART" id="SM00823">
    <property type="entry name" value="PKS_PP"/>
    <property type="match status" value="2"/>
</dbReference>
<dbReference type="Pfam" id="PF00550">
    <property type="entry name" value="PP-binding"/>
    <property type="match status" value="2"/>
</dbReference>
<feature type="domain" description="Carrier" evidence="13">
    <location>
        <begin position="2819"/>
        <end position="2893"/>
    </location>
</feature>
<evidence type="ECO:0000256" key="4">
    <source>
        <dbReference type="ARBA" id="ARBA00006484"/>
    </source>
</evidence>
<evidence type="ECO:0000256" key="1">
    <source>
        <dbReference type="ARBA" id="ARBA00001957"/>
    </source>
</evidence>
<dbReference type="InterPro" id="IPR057326">
    <property type="entry name" value="KR_dom"/>
</dbReference>
<dbReference type="Pfam" id="PF02801">
    <property type="entry name" value="Ketoacyl-synt_C"/>
    <property type="match status" value="1"/>
</dbReference>
<dbReference type="GO" id="GO:0004312">
    <property type="term" value="F:fatty acid synthase activity"/>
    <property type="evidence" value="ECO:0007669"/>
    <property type="project" value="TreeGrafter"/>
</dbReference>
<evidence type="ECO:0000256" key="2">
    <source>
        <dbReference type="ARBA" id="ARBA00004924"/>
    </source>
</evidence>
<dbReference type="SMART" id="SM00824">
    <property type="entry name" value="PKS_TE"/>
    <property type="match status" value="1"/>
</dbReference>
<dbReference type="InterPro" id="IPR036736">
    <property type="entry name" value="ACP-like_sf"/>
</dbReference>
<evidence type="ECO:0000256" key="9">
    <source>
        <dbReference type="ARBA" id="ARBA00022832"/>
    </source>
</evidence>
<dbReference type="Gene3D" id="1.10.1200.10">
    <property type="entry name" value="ACP-like"/>
    <property type="match status" value="2"/>
</dbReference>
<dbReference type="Gene3D" id="3.40.47.10">
    <property type="match status" value="1"/>
</dbReference>
<name>A0A9Q9S957_9ENTR</name>
<reference evidence="15 16" key="1">
    <citation type="submission" date="2019-07" db="EMBL/GenBank/DDBJ databases">
        <authorList>
            <person name="Brisse S."/>
            <person name="Rodrigues C."/>
            <person name="Thorpe H."/>
        </authorList>
    </citation>
    <scope>NUCLEOTIDE SEQUENCE [LARGE SCALE GENOMIC DNA]</scope>
    <source>
        <strain evidence="15">SB6410</strain>
    </source>
</reference>
<comment type="pathway">
    <text evidence="3">Lipid metabolism; fatty acid biosynthesis.</text>
</comment>
<dbReference type="SUPFAM" id="SSF52777">
    <property type="entry name" value="CoA-dependent acyltransferases"/>
    <property type="match status" value="2"/>
</dbReference>
<dbReference type="GO" id="GO:0005737">
    <property type="term" value="C:cytoplasm"/>
    <property type="evidence" value="ECO:0007669"/>
    <property type="project" value="TreeGrafter"/>
</dbReference>
<dbReference type="PROSITE" id="PS00606">
    <property type="entry name" value="KS3_1"/>
    <property type="match status" value="1"/>
</dbReference>
<dbReference type="SMART" id="SM00825">
    <property type="entry name" value="PKS_KS"/>
    <property type="match status" value="1"/>
</dbReference>
<dbReference type="SUPFAM" id="SSF51735">
    <property type="entry name" value="NAD(P)-binding Rossmann-fold domains"/>
    <property type="match status" value="2"/>
</dbReference>
<dbReference type="SMART" id="SM00827">
    <property type="entry name" value="PKS_AT"/>
    <property type="match status" value="1"/>
</dbReference>
<dbReference type="InterPro" id="IPR001031">
    <property type="entry name" value="Thioesterase"/>
</dbReference>
<dbReference type="Pfam" id="PF00975">
    <property type="entry name" value="Thioesterase"/>
    <property type="match status" value="1"/>
</dbReference>
<dbReference type="Pfam" id="PF08242">
    <property type="entry name" value="Methyltransf_12"/>
    <property type="match status" value="2"/>
</dbReference>
<dbReference type="InterPro" id="IPR036291">
    <property type="entry name" value="NAD(P)-bd_dom_sf"/>
</dbReference>
<evidence type="ECO:0000256" key="6">
    <source>
        <dbReference type="ARBA" id="ARBA00022553"/>
    </source>
</evidence>
<dbReference type="SUPFAM" id="SSF52151">
    <property type="entry name" value="FabD/lysophospholipase-like"/>
    <property type="match status" value="1"/>
</dbReference>
<dbReference type="GO" id="GO:0031177">
    <property type="term" value="F:phosphopantetheine binding"/>
    <property type="evidence" value="ECO:0007669"/>
    <property type="project" value="InterPro"/>
</dbReference>
<dbReference type="InterPro" id="IPR016036">
    <property type="entry name" value="Malonyl_transacylase_ACP-bd"/>
</dbReference>
<dbReference type="Gene3D" id="3.30.559.10">
    <property type="entry name" value="Chloramphenicol acetyltransferase-like domain"/>
    <property type="match status" value="1"/>
</dbReference>
<dbReference type="PROSITE" id="PS50075">
    <property type="entry name" value="CARRIER"/>
    <property type="match status" value="2"/>
</dbReference>
<dbReference type="Gene3D" id="3.40.50.150">
    <property type="entry name" value="Vaccinia Virus protein VP39"/>
    <property type="match status" value="2"/>
</dbReference>
<dbReference type="InterPro" id="IPR018201">
    <property type="entry name" value="Ketoacyl_synth_AS"/>
</dbReference>
<dbReference type="InterPro" id="IPR016039">
    <property type="entry name" value="Thiolase-like"/>
</dbReference>
<comment type="cofactor">
    <cofactor evidence="1">
        <name>pantetheine 4'-phosphate</name>
        <dbReference type="ChEBI" id="CHEBI:47942"/>
    </cofactor>
</comment>